<keyword evidence="2" id="KW-1185">Reference proteome</keyword>
<dbReference type="KEGG" id="cmax:111479637"/>
<dbReference type="Proteomes" id="UP000504608">
    <property type="component" value="Unplaced"/>
</dbReference>
<dbReference type="PANTHER" id="PTHR34948:SF2">
    <property type="entry name" value="TRIPHOSPHATE TUNNEL METALLOENZYME 3"/>
    <property type="match status" value="1"/>
</dbReference>
<dbReference type="CDD" id="cd07374">
    <property type="entry name" value="CYTH-like_Pase"/>
    <property type="match status" value="1"/>
</dbReference>
<evidence type="ECO:0000313" key="3">
    <source>
        <dbReference type="RefSeq" id="XP_022980167.1"/>
    </source>
</evidence>
<accession>A0A6J1IQN5</accession>
<dbReference type="RefSeq" id="XP_022980167.1">
    <property type="nucleotide sequence ID" value="XM_023124399.1"/>
</dbReference>
<dbReference type="AlphaFoldDB" id="A0A6J1IQN5"/>
<gene>
    <name evidence="3" type="primary">LOC111479637</name>
</gene>
<sequence>MIGSGSNLKPNPIIFSAQNHLTMSLRLIPNSGHSFHLRRPTFLRFNNHRLRGFSPPKHNPSLSLRAESSARERFSNLKEPPMEVEVKLRLPDSSSHQKLSDLLSPHHIKTHNQQNIFFDGANAELSSNLAVLRIRFYDDDSHCVLSLKAKPVISGGISRIEEHEEPLEPSIGRACVAEPNRMQLMEWSKILERVKKEYGIGREGFVCLGGFRNVRRVYEWKGLKLELDETIFDFGRNYEMECESEEPERVMDLLEGFLKENGIDYSYSEASKFAIFQSGKLPTF</sequence>
<dbReference type="Gene3D" id="2.40.320.10">
    <property type="entry name" value="Hypothetical Protein Pfu-838710-001"/>
    <property type="match status" value="1"/>
</dbReference>
<dbReference type="SMART" id="SM01118">
    <property type="entry name" value="CYTH"/>
    <property type="match status" value="1"/>
</dbReference>
<evidence type="ECO:0000259" key="1">
    <source>
        <dbReference type="PROSITE" id="PS51707"/>
    </source>
</evidence>
<evidence type="ECO:0000313" key="2">
    <source>
        <dbReference type="Proteomes" id="UP000504608"/>
    </source>
</evidence>
<dbReference type="Pfam" id="PF01928">
    <property type="entry name" value="CYTH"/>
    <property type="match status" value="1"/>
</dbReference>
<dbReference type="InterPro" id="IPR023577">
    <property type="entry name" value="CYTH_domain"/>
</dbReference>
<proteinExistence type="predicted"/>
<name>A0A6J1IQN5_CUCMA</name>
<feature type="domain" description="CYTH" evidence="1">
    <location>
        <begin position="81"/>
        <end position="280"/>
    </location>
</feature>
<dbReference type="PROSITE" id="PS51707">
    <property type="entry name" value="CYTH"/>
    <property type="match status" value="1"/>
</dbReference>
<dbReference type="SUPFAM" id="SSF55154">
    <property type="entry name" value="CYTH-like phosphatases"/>
    <property type="match status" value="1"/>
</dbReference>
<reference evidence="3" key="1">
    <citation type="submission" date="2025-08" db="UniProtKB">
        <authorList>
            <consortium name="RefSeq"/>
        </authorList>
    </citation>
    <scope>IDENTIFICATION</scope>
    <source>
        <tissue evidence="3">Young leaves</tissue>
    </source>
</reference>
<organism evidence="2 3">
    <name type="scientific">Cucurbita maxima</name>
    <name type="common">Pumpkin</name>
    <name type="synonym">Winter squash</name>
    <dbReference type="NCBI Taxonomy" id="3661"/>
    <lineage>
        <taxon>Eukaryota</taxon>
        <taxon>Viridiplantae</taxon>
        <taxon>Streptophyta</taxon>
        <taxon>Embryophyta</taxon>
        <taxon>Tracheophyta</taxon>
        <taxon>Spermatophyta</taxon>
        <taxon>Magnoliopsida</taxon>
        <taxon>eudicotyledons</taxon>
        <taxon>Gunneridae</taxon>
        <taxon>Pentapetalae</taxon>
        <taxon>rosids</taxon>
        <taxon>fabids</taxon>
        <taxon>Cucurbitales</taxon>
        <taxon>Cucurbitaceae</taxon>
        <taxon>Cucurbiteae</taxon>
        <taxon>Cucurbita</taxon>
    </lineage>
</organism>
<dbReference type="GO" id="GO:0016462">
    <property type="term" value="F:pyrophosphatase activity"/>
    <property type="evidence" value="ECO:0007669"/>
    <property type="project" value="UniProtKB-ARBA"/>
</dbReference>
<dbReference type="InterPro" id="IPR033469">
    <property type="entry name" value="CYTH-like_dom_sf"/>
</dbReference>
<protein>
    <submittedName>
        <fullName evidence="3">Triphosphate tunel metalloenzyme 3-like</fullName>
    </submittedName>
</protein>
<dbReference type="OrthoDB" id="2160189at2759"/>
<dbReference type="GeneID" id="111479637"/>
<dbReference type="PANTHER" id="PTHR34948">
    <property type="entry name" value="OS08G0299200 PROTEIN"/>
    <property type="match status" value="1"/>
</dbReference>